<evidence type="ECO:0000313" key="3">
    <source>
        <dbReference type="Proteomes" id="UP001054945"/>
    </source>
</evidence>
<dbReference type="EMBL" id="BPLR01011531">
    <property type="protein sequence ID" value="GIY47174.1"/>
    <property type="molecule type" value="Genomic_DNA"/>
</dbReference>
<evidence type="ECO:0000256" key="1">
    <source>
        <dbReference type="SAM" id="Phobius"/>
    </source>
</evidence>
<gene>
    <name evidence="2" type="ORF">CEXT_400781</name>
</gene>
<protein>
    <submittedName>
        <fullName evidence="2">Uncharacterized protein</fullName>
    </submittedName>
</protein>
<dbReference type="AlphaFoldDB" id="A0AAV4TN78"/>
<keyword evidence="1" id="KW-0472">Membrane</keyword>
<reference evidence="2 3" key="1">
    <citation type="submission" date="2021-06" db="EMBL/GenBank/DDBJ databases">
        <title>Caerostris extrusa draft genome.</title>
        <authorList>
            <person name="Kono N."/>
            <person name="Arakawa K."/>
        </authorList>
    </citation>
    <scope>NUCLEOTIDE SEQUENCE [LARGE SCALE GENOMIC DNA]</scope>
</reference>
<keyword evidence="3" id="KW-1185">Reference proteome</keyword>
<comment type="caution">
    <text evidence="2">The sequence shown here is derived from an EMBL/GenBank/DDBJ whole genome shotgun (WGS) entry which is preliminary data.</text>
</comment>
<dbReference type="Proteomes" id="UP001054945">
    <property type="component" value="Unassembled WGS sequence"/>
</dbReference>
<name>A0AAV4TN78_CAEEX</name>
<accession>A0AAV4TN78</accession>
<keyword evidence="1" id="KW-0812">Transmembrane</keyword>
<sequence length="140" mass="15482">MLFLNSRYRMTRGSTKLAPPSIHYKKHLQKRSHDNFYYDYPENPGSYDYQMYNSNHLQVGNPLQVAGIAGTAGVAFKALKAKSILKLLKIPAGLALLGGIAALAAGLAPPAVIGSISLPFNLRFEYFRVKGKKKYHIDEA</sequence>
<evidence type="ECO:0000313" key="2">
    <source>
        <dbReference type="EMBL" id="GIY47174.1"/>
    </source>
</evidence>
<proteinExistence type="predicted"/>
<keyword evidence="1" id="KW-1133">Transmembrane helix</keyword>
<feature type="transmembrane region" description="Helical" evidence="1">
    <location>
        <begin position="87"/>
        <end position="108"/>
    </location>
</feature>
<organism evidence="2 3">
    <name type="scientific">Caerostris extrusa</name>
    <name type="common">Bark spider</name>
    <name type="synonym">Caerostris bankana</name>
    <dbReference type="NCBI Taxonomy" id="172846"/>
    <lineage>
        <taxon>Eukaryota</taxon>
        <taxon>Metazoa</taxon>
        <taxon>Ecdysozoa</taxon>
        <taxon>Arthropoda</taxon>
        <taxon>Chelicerata</taxon>
        <taxon>Arachnida</taxon>
        <taxon>Araneae</taxon>
        <taxon>Araneomorphae</taxon>
        <taxon>Entelegynae</taxon>
        <taxon>Araneoidea</taxon>
        <taxon>Araneidae</taxon>
        <taxon>Caerostris</taxon>
    </lineage>
</organism>